<feature type="domain" description="Pre-mRNA-splicing factor SYF1 central HAT repeats" evidence="1">
    <location>
        <begin position="11"/>
        <end position="55"/>
    </location>
</feature>
<name>C3Z7Y6_BRAFL</name>
<accession>C3Z7Y6</accession>
<proteinExistence type="predicted"/>
<reference evidence="2" key="1">
    <citation type="journal article" date="2008" name="Nature">
        <title>The amphioxus genome and the evolution of the chordate karyotype.</title>
        <authorList>
            <consortium name="US DOE Joint Genome Institute (JGI-PGF)"/>
            <person name="Putnam N.H."/>
            <person name="Butts T."/>
            <person name="Ferrier D.E.K."/>
            <person name="Furlong R.F."/>
            <person name="Hellsten U."/>
            <person name="Kawashima T."/>
            <person name="Robinson-Rechavi M."/>
            <person name="Shoguchi E."/>
            <person name="Terry A."/>
            <person name="Yu J.-K."/>
            <person name="Benito-Gutierrez E.L."/>
            <person name="Dubchak I."/>
            <person name="Garcia-Fernandez J."/>
            <person name="Gibson-Brown J.J."/>
            <person name="Grigoriev I.V."/>
            <person name="Horton A.C."/>
            <person name="de Jong P.J."/>
            <person name="Jurka J."/>
            <person name="Kapitonov V.V."/>
            <person name="Kohara Y."/>
            <person name="Kuroki Y."/>
            <person name="Lindquist E."/>
            <person name="Lucas S."/>
            <person name="Osoegawa K."/>
            <person name="Pennacchio L.A."/>
            <person name="Salamov A.A."/>
            <person name="Satou Y."/>
            <person name="Sauka-Spengler T."/>
            <person name="Schmutz J."/>
            <person name="Shin-I T."/>
            <person name="Toyoda A."/>
            <person name="Bronner-Fraser M."/>
            <person name="Fujiyama A."/>
            <person name="Holland L.Z."/>
            <person name="Holland P.W.H."/>
            <person name="Satoh N."/>
            <person name="Rokhsar D.S."/>
        </authorList>
    </citation>
    <scope>NUCLEOTIDE SEQUENCE [LARGE SCALE GENOMIC DNA]</scope>
    <source>
        <strain evidence="2">S238N-H82</strain>
        <tissue evidence="2">Testes</tissue>
    </source>
</reference>
<dbReference type="STRING" id="7739.C3Z7Y6"/>
<organism>
    <name type="scientific">Branchiostoma floridae</name>
    <name type="common">Florida lancelet</name>
    <name type="synonym">Amphioxus</name>
    <dbReference type="NCBI Taxonomy" id="7739"/>
    <lineage>
        <taxon>Eukaryota</taxon>
        <taxon>Metazoa</taxon>
        <taxon>Chordata</taxon>
        <taxon>Cephalochordata</taxon>
        <taxon>Leptocardii</taxon>
        <taxon>Amphioxiformes</taxon>
        <taxon>Branchiostomatidae</taxon>
        <taxon>Branchiostoma</taxon>
    </lineage>
</organism>
<evidence type="ECO:0000313" key="2">
    <source>
        <dbReference type="EMBL" id="EEN51300.1"/>
    </source>
</evidence>
<gene>
    <name evidence="2" type="ORF">BRAFLDRAFT_96821</name>
</gene>
<evidence type="ECO:0000259" key="1">
    <source>
        <dbReference type="Pfam" id="PF23220"/>
    </source>
</evidence>
<sequence>MPVEENKDLLLARDVYEEAIQTVVTVRDFAQVFDAYSEFESTIVNNKLEMDEDGKLSEEEYMAKYAFTGPRSFGAAVASARVTYRNKSFRRYKMYGATSHPHRYLTYHVLSRKICYNFEEPTV</sequence>
<protein>
    <recommendedName>
        <fullName evidence="1">Pre-mRNA-splicing factor SYF1 central HAT repeats domain-containing protein</fullName>
    </recommendedName>
</protein>
<dbReference type="Pfam" id="PF23220">
    <property type="entry name" value="HAT_Syf1_M"/>
    <property type="match status" value="1"/>
</dbReference>
<dbReference type="InParanoid" id="C3Z7Y6"/>
<dbReference type="EMBL" id="GG666592">
    <property type="protein sequence ID" value="EEN51300.1"/>
    <property type="molecule type" value="Genomic_DNA"/>
</dbReference>
<dbReference type="AlphaFoldDB" id="C3Z7Y6"/>
<dbReference type="InterPro" id="IPR056350">
    <property type="entry name" value="HAT_Syf1_central"/>
</dbReference>